<feature type="transmembrane region" description="Helical" evidence="6">
    <location>
        <begin position="396"/>
        <end position="415"/>
    </location>
</feature>
<keyword evidence="8" id="KW-1185">Reference proteome</keyword>
<evidence type="ECO:0000256" key="4">
    <source>
        <dbReference type="ARBA" id="ARBA00022989"/>
    </source>
</evidence>
<dbReference type="PANTHER" id="PTHR23506:SF26">
    <property type="entry name" value="MFS-TYPE TRANSPORTER SLC18B1"/>
    <property type="match status" value="1"/>
</dbReference>
<sequence length="525" mass="60100">MLAPFLPAQFDEKGVNKAFYTPMFVSYTVFFFLTSIFAGKMQGKFGRKLTIRVSLKCVRSTALQKKYSPLFLIFGFFGRIIQGVGTGLLQTACRIIQNLSTYLAYSELLIQFPEIQEQLVSFMEFGCGLIFLLYGVFMNQLINFVDHDSDQNDERRGSISSIEQLIQQSFKDKNKDFGSTDQDERPSIMLNTQNFQQDNDQRLSLLNSDLQNSQQNMLIQRQTLIADSARNTKIENFSQQQLKVSQNLNQDKQSNLTPIEEVQNQFSKDYESIEEQKTKIEQINQGQKYDNLNYIHVMKTSRGIFAFLDVMMCCQMFNFCDTTLSDYFKDTYQLRPEIISLLYSVQSIAFLSMCFVAPRAAKRFNLVICVVIAQYIQCFASYLIGPSQFFGMPQEIWITMLGFIISGLASPFTIVPPYKELENSLQVYEGKNKFNPDAVQDVVSGLFNAAYAMGGITGPTFGGYVTLYYGFRTTTDIQGIFMGSLATLQLLIVYLPERLNRKAGYKVLQEKRQVEFSKSELEFQD</sequence>
<dbReference type="InterPro" id="IPR036259">
    <property type="entry name" value="MFS_trans_sf"/>
</dbReference>
<accession>A0A078ATA4</accession>
<keyword evidence="3 6" id="KW-0812">Transmembrane</keyword>
<dbReference type="InParanoid" id="A0A078ATA4"/>
<evidence type="ECO:0000256" key="1">
    <source>
        <dbReference type="ARBA" id="ARBA00004141"/>
    </source>
</evidence>
<evidence type="ECO:0000256" key="2">
    <source>
        <dbReference type="ARBA" id="ARBA00022448"/>
    </source>
</evidence>
<evidence type="ECO:0000313" key="7">
    <source>
        <dbReference type="EMBL" id="CDW84402.1"/>
    </source>
</evidence>
<keyword evidence="5 6" id="KW-0472">Membrane</keyword>
<dbReference type="Proteomes" id="UP000039865">
    <property type="component" value="Unassembled WGS sequence"/>
</dbReference>
<dbReference type="PANTHER" id="PTHR23506">
    <property type="entry name" value="GH10249P"/>
    <property type="match status" value="1"/>
</dbReference>
<proteinExistence type="predicted"/>
<feature type="transmembrane region" description="Helical" evidence="6">
    <location>
        <begin position="450"/>
        <end position="471"/>
    </location>
</feature>
<organism evidence="7 8">
    <name type="scientific">Stylonychia lemnae</name>
    <name type="common">Ciliate</name>
    <dbReference type="NCBI Taxonomy" id="5949"/>
    <lineage>
        <taxon>Eukaryota</taxon>
        <taxon>Sar</taxon>
        <taxon>Alveolata</taxon>
        <taxon>Ciliophora</taxon>
        <taxon>Intramacronucleata</taxon>
        <taxon>Spirotrichea</taxon>
        <taxon>Stichotrichia</taxon>
        <taxon>Sporadotrichida</taxon>
        <taxon>Oxytrichidae</taxon>
        <taxon>Stylonychinae</taxon>
        <taxon>Stylonychia</taxon>
    </lineage>
</organism>
<dbReference type="OrthoDB" id="5086884at2759"/>
<feature type="transmembrane region" description="Helical" evidence="6">
    <location>
        <begin position="338"/>
        <end position="357"/>
    </location>
</feature>
<feature type="transmembrane region" description="Helical" evidence="6">
    <location>
        <begin position="20"/>
        <end position="39"/>
    </location>
</feature>
<dbReference type="SUPFAM" id="SSF103473">
    <property type="entry name" value="MFS general substrate transporter"/>
    <property type="match status" value="1"/>
</dbReference>
<evidence type="ECO:0000313" key="8">
    <source>
        <dbReference type="Proteomes" id="UP000039865"/>
    </source>
</evidence>
<protein>
    <submittedName>
        <fullName evidence="7">Major facilitator superfamily</fullName>
    </submittedName>
</protein>
<evidence type="ECO:0000256" key="3">
    <source>
        <dbReference type="ARBA" id="ARBA00022692"/>
    </source>
</evidence>
<dbReference type="AlphaFoldDB" id="A0A078ATA4"/>
<dbReference type="InterPro" id="IPR050930">
    <property type="entry name" value="MFS_Vesicular_Transporter"/>
</dbReference>
<dbReference type="EMBL" id="CCKQ01012767">
    <property type="protein sequence ID" value="CDW84402.1"/>
    <property type="molecule type" value="Genomic_DNA"/>
</dbReference>
<keyword evidence="4 6" id="KW-1133">Transmembrane helix</keyword>
<feature type="transmembrane region" description="Helical" evidence="6">
    <location>
        <begin position="300"/>
        <end position="318"/>
    </location>
</feature>
<feature type="transmembrane region" description="Helical" evidence="6">
    <location>
        <begin position="119"/>
        <end position="137"/>
    </location>
</feature>
<evidence type="ECO:0000256" key="5">
    <source>
        <dbReference type="ARBA" id="ARBA00023136"/>
    </source>
</evidence>
<reference evidence="7 8" key="1">
    <citation type="submission" date="2014-06" db="EMBL/GenBank/DDBJ databases">
        <authorList>
            <person name="Swart Estienne"/>
        </authorList>
    </citation>
    <scope>NUCLEOTIDE SEQUENCE [LARGE SCALE GENOMIC DNA]</scope>
    <source>
        <strain evidence="7 8">130c</strain>
    </source>
</reference>
<feature type="transmembrane region" description="Helical" evidence="6">
    <location>
        <begin position="477"/>
        <end position="496"/>
    </location>
</feature>
<keyword evidence="2" id="KW-0813">Transport</keyword>
<dbReference type="GO" id="GO:0016020">
    <property type="term" value="C:membrane"/>
    <property type="evidence" value="ECO:0007669"/>
    <property type="project" value="UniProtKB-SubCell"/>
</dbReference>
<name>A0A078ATA4_STYLE</name>
<comment type="subcellular location">
    <subcellularLocation>
        <location evidence="1">Membrane</location>
        <topology evidence="1">Multi-pass membrane protein</topology>
    </subcellularLocation>
</comment>
<evidence type="ECO:0000256" key="6">
    <source>
        <dbReference type="SAM" id="Phobius"/>
    </source>
</evidence>
<feature type="transmembrane region" description="Helical" evidence="6">
    <location>
        <begin position="364"/>
        <end position="384"/>
    </location>
</feature>
<dbReference type="Gene3D" id="1.20.1250.20">
    <property type="entry name" value="MFS general substrate transporter like domains"/>
    <property type="match status" value="2"/>
</dbReference>
<feature type="transmembrane region" description="Helical" evidence="6">
    <location>
        <begin position="69"/>
        <end position="89"/>
    </location>
</feature>
<gene>
    <name evidence="7" type="primary">Contig9205.g9847</name>
    <name evidence="7" type="ORF">STYLEM_13464</name>
</gene>
<dbReference type="GO" id="GO:0022857">
    <property type="term" value="F:transmembrane transporter activity"/>
    <property type="evidence" value="ECO:0007669"/>
    <property type="project" value="TreeGrafter"/>
</dbReference>